<reference evidence="7 8" key="1">
    <citation type="submission" date="2018-11" db="EMBL/GenBank/DDBJ databases">
        <title>Genomic Encyclopedia of Type Strains, Phase IV (KMG-IV): sequencing the most valuable type-strain genomes for metagenomic binning, comparative biology and taxonomic classification.</title>
        <authorList>
            <person name="Goeker M."/>
        </authorList>
    </citation>
    <scope>NUCLEOTIDE SEQUENCE [LARGE SCALE GENOMIC DNA]</scope>
    <source>
        <strain evidence="7 8">DSM 100316</strain>
    </source>
</reference>
<dbReference type="PANTHER" id="PTHR45339">
    <property type="entry name" value="HYBRID SIGNAL TRANSDUCTION HISTIDINE KINASE J"/>
    <property type="match status" value="1"/>
</dbReference>
<keyword evidence="4" id="KW-0812">Transmembrane</keyword>
<dbReference type="CDD" id="cd17546">
    <property type="entry name" value="REC_hyHK_CKI1_RcsC-like"/>
    <property type="match status" value="1"/>
</dbReference>
<feature type="domain" description="Response regulatory" evidence="6">
    <location>
        <begin position="801"/>
        <end position="920"/>
    </location>
</feature>
<evidence type="ECO:0000259" key="6">
    <source>
        <dbReference type="PROSITE" id="PS50110"/>
    </source>
</evidence>
<dbReference type="Proteomes" id="UP000275394">
    <property type="component" value="Unassembled WGS sequence"/>
</dbReference>
<evidence type="ECO:0000256" key="4">
    <source>
        <dbReference type="SAM" id="Phobius"/>
    </source>
</evidence>
<feature type="transmembrane region" description="Helical" evidence="4">
    <location>
        <begin position="369"/>
        <end position="389"/>
    </location>
</feature>
<dbReference type="InterPro" id="IPR005467">
    <property type="entry name" value="His_kinase_dom"/>
</dbReference>
<dbReference type="InterPro" id="IPR011622">
    <property type="entry name" value="7TMR_DISM_rcpt_extracell_dom2"/>
</dbReference>
<dbReference type="Gene3D" id="2.60.40.2380">
    <property type="match status" value="1"/>
</dbReference>
<dbReference type="PROSITE" id="PS50110">
    <property type="entry name" value="RESPONSE_REGULATORY"/>
    <property type="match status" value="2"/>
</dbReference>
<feature type="transmembrane region" description="Helical" evidence="4">
    <location>
        <begin position="222"/>
        <end position="241"/>
    </location>
</feature>
<keyword evidence="8" id="KW-1185">Reference proteome</keyword>
<organism evidence="7 8">
    <name type="scientific">Sinobacterium caligoides</name>
    <dbReference type="NCBI Taxonomy" id="933926"/>
    <lineage>
        <taxon>Bacteria</taxon>
        <taxon>Pseudomonadati</taxon>
        <taxon>Pseudomonadota</taxon>
        <taxon>Gammaproteobacteria</taxon>
        <taxon>Cellvibrionales</taxon>
        <taxon>Spongiibacteraceae</taxon>
        <taxon>Sinobacterium</taxon>
    </lineage>
</organism>
<dbReference type="SMART" id="SM00448">
    <property type="entry name" value="REC"/>
    <property type="match status" value="2"/>
</dbReference>
<dbReference type="GO" id="GO:0000155">
    <property type="term" value="F:phosphorelay sensor kinase activity"/>
    <property type="evidence" value="ECO:0007669"/>
    <property type="project" value="InterPro"/>
</dbReference>
<evidence type="ECO:0000256" key="2">
    <source>
        <dbReference type="PROSITE-ProRule" id="PRU00169"/>
    </source>
</evidence>
<feature type="transmembrane region" description="Helical" evidence="4">
    <location>
        <begin position="188"/>
        <end position="210"/>
    </location>
</feature>
<dbReference type="Gene3D" id="3.30.565.10">
    <property type="entry name" value="Histidine kinase-like ATPase, C-terminal domain"/>
    <property type="match status" value="1"/>
</dbReference>
<dbReference type="InterPro" id="IPR003594">
    <property type="entry name" value="HATPase_dom"/>
</dbReference>
<dbReference type="Pfam" id="PF07696">
    <property type="entry name" value="7TMR-DISMED2"/>
    <property type="match status" value="1"/>
</dbReference>
<feature type="modified residue" description="4-aspartylphosphate" evidence="2">
    <location>
        <position position="850"/>
    </location>
</feature>
<accession>A0A3N2DP03</accession>
<name>A0A3N2DP03_9GAMM</name>
<dbReference type="Gene3D" id="1.10.287.130">
    <property type="match status" value="1"/>
</dbReference>
<gene>
    <name evidence="7" type="ORF">EDC56_1975</name>
</gene>
<keyword evidence="1 2" id="KW-0597">Phosphoprotein</keyword>
<protein>
    <submittedName>
        <fullName evidence="7">Signal transduction histidine kinase</fullName>
    </submittedName>
</protein>
<dbReference type="SUPFAM" id="SSF52172">
    <property type="entry name" value="CheY-like"/>
    <property type="match status" value="2"/>
</dbReference>
<dbReference type="AlphaFoldDB" id="A0A3N2DP03"/>
<evidence type="ECO:0000256" key="1">
    <source>
        <dbReference type="ARBA" id="ARBA00022553"/>
    </source>
</evidence>
<dbReference type="SUPFAM" id="SSF55874">
    <property type="entry name" value="ATPase domain of HSP90 chaperone/DNA topoisomerase II/histidine kinase"/>
    <property type="match status" value="1"/>
</dbReference>
<keyword evidence="4" id="KW-1133">Transmembrane helix</keyword>
<evidence type="ECO:0000259" key="5">
    <source>
        <dbReference type="PROSITE" id="PS50109"/>
    </source>
</evidence>
<feature type="domain" description="Histidine kinase" evidence="5">
    <location>
        <begin position="422"/>
        <end position="634"/>
    </location>
</feature>
<dbReference type="Gene3D" id="3.40.50.2300">
    <property type="match status" value="2"/>
</dbReference>
<dbReference type="InterPro" id="IPR011006">
    <property type="entry name" value="CheY-like_superfamily"/>
</dbReference>
<feature type="transmembrane region" description="Helical" evidence="4">
    <location>
        <begin position="337"/>
        <end position="357"/>
    </location>
</feature>
<evidence type="ECO:0000313" key="8">
    <source>
        <dbReference type="Proteomes" id="UP000275394"/>
    </source>
</evidence>
<sequence length="926" mass="104553">MNRLPTIIATLIISTIFFLSQTIASPHVELSSKQQKVDLKSYIDLFFETGTPLAVNELLSPEIQQQFTPFNGSTLRLSSPDETLWLRFSVHNPGSNHHVVLQLLPDTVSYYSLYRLDNNQPVLIGHGGVATPFHQRAITIPPLLENIYLDEHSQNDFLIRLQSDQPSDIHLLLHDGNALYHHLSYRSWLTGATLGIFIVLLIANLIFALLRRSPIYLLHTGYIFSLIGLLSSQWGFGYYLYGQNNDGYYNSFIFFAYVAFILTLEMTLFICRLPRRWGYNAHTLIRGLQTANITAFLSLLLFGHTATISLGYLLAIITSLSIILVCLTSYIQQQNRYALFFAITRLLNICAIIIYAFNNSLNSDAYFAGGLIIASIALTEICLINTTLLTQSFHRLRRDTAHEINRAVLYNQKQQHNMLLGDINTQIGTPLSDMMAMAGLLRKSTLNEQQDSLLAQLQNNVQALLNNLDEVIDDSRINNGEIYLNDDIFELNQLIEQCCEGYQQTAEQKRIELIANTQQAFALRCQGDRHRVRQILLILISNAINNTENGEVVVSCKTAFVDDDNANIAITIKDNGRGLSYNQQRRLFQHTSPSQYDAPLATIHRLAELMGGKLSVQSQIGSGCIFHLSLQLPAKAYEIDTSEATNSLYGIKALLVDDNENSRAIMTDLLRSWNVQSDWASNASEALAKLRNKANIQDHYNLILIDYDLPSLNGLQLAERIKDDPQLNQLDHISLLLTSPLITIEVSRYREAGISRRIEKPFDPLQLKLLLAELIRKQNAIRADIQRATLQQNHFDSEKINVLVAEDNIVSAKVMLGMLKKLQVNCQIVSNGQEAVDSITNGHYHLIFMDCEMPVMDGIAATRRIRQWEHKNALPEIPIIALTAHVQSHYKQDSLDAGMNDHLAKPVDIHQLQLTLKHWAPLLVND</sequence>
<dbReference type="SUPFAM" id="SSF47384">
    <property type="entry name" value="Homodimeric domain of signal transducing histidine kinase"/>
    <property type="match status" value="1"/>
</dbReference>
<dbReference type="CDD" id="cd00156">
    <property type="entry name" value="REC"/>
    <property type="match status" value="1"/>
</dbReference>
<dbReference type="PROSITE" id="PS50109">
    <property type="entry name" value="HIS_KIN"/>
    <property type="match status" value="1"/>
</dbReference>
<evidence type="ECO:0000256" key="3">
    <source>
        <dbReference type="SAM" id="Coils"/>
    </source>
</evidence>
<feature type="transmembrane region" description="Helical" evidence="4">
    <location>
        <begin position="247"/>
        <end position="271"/>
    </location>
</feature>
<proteinExistence type="predicted"/>
<dbReference type="Pfam" id="PF07695">
    <property type="entry name" value="7TMR-DISM_7TM"/>
    <property type="match status" value="1"/>
</dbReference>
<dbReference type="InterPro" id="IPR001789">
    <property type="entry name" value="Sig_transdc_resp-reg_receiver"/>
</dbReference>
<keyword evidence="4" id="KW-0472">Membrane</keyword>
<feature type="domain" description="Response regulatory" evidence="6">
    <location>
        <begin position="652"/>
        <end position="775"/>
    </location>
</feature>
<dbReference type="InterPro" id="IPR036890">
    <property type="entry name" value="HATPase_C_sf"/>
</dbReference>
<feature type="coiled-coil region" evidence="3">
    <location>
        <begin position="447"/>
        <end position="474"/>
    </location>
</feature>
<dbReference type="InterPro" id="IPR011623">
    <property type="entry name" value="7TMR_DISM_rcpt_extracell_dom1"/>
</dbReference>
<dbReference type="SMART" id="SM00387">
    <property type="entry name" value="HATPase_c"/>
    <property type="match status" value="1"/>
</dbReference>
<keyword evidence="7" id="KW-0808">Transferase</keyword>
<dbReference type="Pfam" id="PF00072">
    <property type="entry name" value="Response_reg"/>
    <property type="match status" value="2"/>
</dbReference>
<comment type="caution">
    <text evidence="7">The sequence shown here is derived from an EMBL/GenBank/DDBJ whole genome shotgun (WGS) entry which is preliminary data.</text>
</comment>
<dbReference type="PANTHER" id="PTHR45339:SF5">
    <property type="entry name" value="HISTIDINE KINASE"/>
    <property type="match status" value="1"/>
</dbReference>
<dbReference type="Pfam" id="PF02518">
    <property type="entry name" value="HATPase_c"/>
    <property type="match status" value="1"/>
</dbReference>
<dbReference type="InterPro" id="IPR036097">
    <property type="entry name" value="HisK_dim/P_sf"/>
</dbReference>
<feature type="modified residue" description="4-aspartylphosphate" evidence="2">
    <location>
        <position position="706"/>
    </location>
</feature>
<keyword evidence="7" id="KW-0418">Kinase</keyword>
<evidence type="ECO:0000313" key="7">
    <source>
        <dbReference type="EMBL" id="ROS01533.1"/>
    </source>
</evidence>
<dbReference type="EMBL" id="RKHR01000004">
    <property type="protein sequence ID" value="ROS01533.1"/>
    <property type="molecule type" value="Genomic_DNA"/>
</dbReference>
<dbReference type="OrthoDB" id="9797243at2"/>
<dbReference type="RefSeq" id="WP_123712316.1">
    <property type="nucleotide sequence ID" value="NZ_RKHR01000004.1"/>
</dbReference>
<keyword evidence="3" id="KW-0175">Coiled coil</keyword>